<accession>A0A316TV29</accession>
<evidence type="ECO:0000313" key="2">
    <source>
        <dbReference type="EMBL" id="PWN03316.1"/>
    </source>
</evidence>
<dbReference type="PANTHER" id="PTHR23026:SF123">
    <property type="entry name" value="NAD(P)H NITROREDUCTASE RV3131-RELATED"/>
    <property type="match status" value="1"/>
</dbReference>
<name>A0A316TV29_9ACTN</name>
<dbReference type="AlphaFoldDB" id="A0A316TV29"/>
<gene>
    <name evidence="2" type="ORF">DJ010_09395</name>
</gene>
<dbReference type="GO" id="GO:0016491">
    <property type="term" value="F:oxidoreductase activity"/>
    <property type="evidence" value="ECO:0007669"/>
    <property type="project" value="InterPro"/>
</dbReference>
<organism evidence="2 3">
    <name type="scientific">Nocardioides silvaticus</name>
    <dbReference type="NCBI Taxonomy" id="2201891"/>
    <lineage>
        <taxon>Bacteria</taxon>
        <taxon>Bacillati</taxon>
        <taxon>Actinomycetota</taxon>
        <taxon>Actinomycetes</taxon>
        <taxon>Propionibacteriales</taxon>
        <taxon>Nocardioidaceae</taxon>
        <taxon>Nocardioides</taxon>
    </lineage>
</organism>
<dbReference type="EMBL" id="QGDD01000003">
    <property type="protein sequence ID" value="PWN03316.1"/>
    <property type="molecule type" value="Genomic_DNA"/>
</dbReference>
<keyword evidence="3" id="KW-1185">Reference proteome</keyword>
<dbReference type="InterPro" id="IPR050627">
    <property type="entry name" value="Nitroreductase/BluB"/>
</dbReference>
<comment type="caution">
    <text evidence="2">The sequence shown here is derived from an EMBL/GenBank/DDBJ whole genome shotgun (WGS) entry which is preliminary data.</text>
</comment>
<sequence>MLLVERLVELACLAPSVHNTQPWRWHAVGDRLFLHADRSRQLVHEDPSGRNLVISCGAALDHLRFAARALGLTADITRFPDGPRSDLIAVVDLRHGLPSPTAAEDIALLRQRCTDRRRFTSWPVHALAREVLVAAARRRGALAVAVTEPGQRIELELLSRRAHHLRSLNRAALEEQASWVGPGRPTDGIPSSVLPDQVGPAPTRFGPGTLTEERAVVESTDGMIVLGGRDDDRAGWLRTGEALSSLWLRATRDGLSVVPLSLPVEVPSVRGELTAALEEPNVVPHILLRIGWQAIGRSELPRTPRRPVADVLVVGEDAGTSSRGTSSAV</sequence>
<evidence type="ECO:0000313" key="3">
    <source>
        <dbReference type="Proteomes" id="UP000245507"/>
    </source>
</evidence>
<evidence type="ECO:0000256" key="1">
    <source>
        <dbReference type="SAM" id="MobiDB-lite"/>
    </source>
</evidence>
<reference evidence="2 3" key="1">
    <citation type="submission" date="2018-05" db="EMBL/GenBank/DDBJ databases">
        <title>Nocardioides silvaticus genome.</title>
        <authorList>
            <person name="Li C."/>
            <person name="Wang G."/>
        </authorList>
    </citation>
    <scope>NUCLEOTIDE SEQUENCE [LARGE SCALE GENOMIC DNA]</scope>
    <source>
        <strain evidence="2 3">CCTCC AB 2018079</strain>
    </source>
</reference>
<dbReference type="PANTHER" id="PTHR23026">
    <property type="entry name" value="NADPH NITROREDUCTASE"/>
    <property type="match status" value="1"/>
</dbReference>
<dbReference type="NCBIfam" id="NF047509">
    <property type="entry name" value="Rv3131_FMN_oxido"/>
    <property type="match status" value="1"/>
</dbReference>
<protein>
    <recommendedName>
        <fullName evidence="4">NAD(P)H nitroreductase</fullName>
    </recommendedName>
</protein>
<dbReference type="RefSeq" id="WP_109693405.1">
    <property type="nucleotide sequence ID" value="NZ_QGDD01000003.1"/>
</dbReference>
<evidence type="ECO:0008006" key="4">
    <source>
        <dbReference type="Google" id="ProtNLM"/>
    </source>
</evidence>
<feature type="region of interest" description="Disordered" evidence="1">
    <location>
        <begin position="179"/>
        <end position="206"/>
    </location>
</feature>
<dbReference type="Proteomes" id="UP000245507">
    <property type="component" value="Unassembled WGS sequence"/>
</dbReference>
<dbReference type="InterPro" id="IPR000415">
    <property type="entry name" value="Nitroreductase-like"/>
</dbReference>
<dbReference type="Gene3D" id="3.40.109.10">
    <property type="entry name" value="NADH Oxidase"/>
    <property type="match status" value="2"/>
</dbReference>
<proteinExistence type="predicted"/>
<dbReference type="OrthoDB" id="8156917at2"/>
<dbReference type="SUPFAM" id="SSF55469">
    <property type="entry name" value="FMN-dependent nitroreductase-like"/>
    <property type="match status" value="2"/>
</dbReference>